<dbReference type="EMBL" id="HACG01008492">
    <property type="protein sequence ID" value="CEK55357.1"/>
    <property type="molecule type" value="Transcribed_RNA"/>
</dbReference>
<accession>A0A0B6YGN6</accession>
<sequence>NALSRKNKNDARHSDIKTNADEDDWCDFSSVGVEDVVPKDGVAAGVGVDETDGGSDSKGKFVTIKKQNLGTVEIMGLFKVRDDPATLSSYQLPTQQ</sequence>
<gene>
    <name evidence="1" type="primary">ORF25005</name>
</gene>
<feature type="non-terminal residue" evidence="1">
    <location>
        <position position="96"/>
    </location>
</feature>
<protein>
    <submittedName>
        <fullName evidence="1">Uncharacterized protein</fullName>
    </submittedName>
</protein>
<dbReference type="AlphaFoldDB" id="A0A0B6YGN6"/>
<evidence type="ECO:0000313" key="1">
    <source>
        <dbReference type="EMBL" id="CEK55357.1"/>
    </source>
</evidence>
<organism evidence="1">
    <name type="scientific">Arion vulgaris</name>
    <dbReference type="NCBI Taxonomy" id="1028688"/>
    <lineage>
        <taxon>Eukaryota</taxon>
        <taxon>Metazoa</taxon>
        <taxon>Spiralia</taxon>
        <taxon>Lophotrochozoa</taxon>
        <taxon>Mollusca</taxon>
        <taxon>Gastropoda</taxon>
        <taxon>Heterobranchia</taxon>
        <taxon>Euthyneura</taxon>
        <taxon>Panpulmonata</taxon>
        <taxon>Eupulmonata</taxon>
        <taxon>Stylommatophora</taxon>
        <taxon>Helicina</taxon>
        <taxon>Arionoidea</taxon>
        <taxon>Arionidae</taxon>
        <taxon>Arion</taxon>
    </lineage>
</organism>
<proteinExistence type="predicted"/>
<name>A0A0B6YGN6_9EUPU</name>
<feature type="non-terminal residue" evidence="1">
    <location>
        <position position="1"/>
    </location>
</feature>
<reference evidence="1" key="1">
    <citation type="submission" date="2014-12" db="EMBL/GenBank/DDBJ databases">
        <title>Insight into the proteome of Arion vulgaris.</title>
        <authorList>
            <person name="Aradska J."/>
            <person name="Bulat T."/>
            <person name="Smidak R."/>
            <person name="Sarate P."/>
            <person name="Gangsoo J."/>
            <person name="Sialana F."/>
            <person name="Bilban M."/>
            <person name="Lubec G."/>
        </authorList>
    </citation>
    <scope>NUCLEOTIDE SEQUENCE</scope>
    <source>
        <tissue evidence="1">Skin</tissue>
    </source>
</reference>